<dbReference type="PRINTS" id="PR01754">
    <property type="entry name" value="SACTRNSFRASE"/>
</dbReference>
<dbReference type="Proteomes" id="UP000005707">
    <property type="component" value="Unassembled WGS sequence"/>
</dbReference>
<dbReference type="InterPro" id="IPR008125">
    <property type="entry name" value="Streptothricin_AcTrfase"/>
</dbReference>
<dbReference type="AlphaFoldDB" id="U2E814"/>
<dbReference type="Pfam" id="PF00583">
    <property type="entry name" value="Acetyltransf_1"/>
    <property type="match status" value="1"/>
</dbReference>
<reference evidence="2 3" key="2">
    <citation type="journal article" date="2013" name="PLoS ONE">
        <title>INDIGO - INtegrated Data Warehouse of MIcrobial GenOmes with Examples from the Red Sea Extremophiles.</title>
        <authorList>
            <person name="Alam I."/>
            <person name="Antunes A."/>
            <person name="Kamau A.A."/>
            <person name="Ba Alawi W."/>
            <person name="Kalkatawi M."/>
            <person name="Stingl U."/>
            <person name="Bajic V.B."/>
        </authorList>
    </citation>
    <scope>NUCLEOTIDE SEQUENCE [LARGE SCALE GENOMIC DNA]</scope>
    <source>
        <strain evidence="2 3">SSD-17B</strain>
    </source>
</reference>
<reference evidence="2 3" key="1">
    <citation type="journal article" date="2011" name="J. Bacteriol.">
        <title>Genome sequence of Haloplasma contractile, an unusual contractile bacterium from a deep-sea anoxic brine lake.</title>
        <authorList>
            <person name="Antunes A."/>
            <person name="Alam I."/>
            <person name="El Dorry H."/>
            <person name="Siam R."/>
            <person name="Robertson A."/>
            <person name="Bajic V.B."/>
            <person name="Stingl U."/>
        </authorList>
    </citation>
    <scope>NUCLEOTIDE SEQUENCE [LARGE SCALE GENOMIC DNA]</scope>
    <source>
        <strain evidence="2 3">SSD-17B</strain>
    </source>
</reference>
<dbReference type="FunCoup" id="U2E814">
    <property type="interactions" value="1"/>
</dbReference>
<protein>
    <submittedName>
        <fullName evidence="2">GCN5-related N-acetyltransferase protein</fullName>
    </submittedName>
</protein>
<dbReference type="CDD" id="cd04301">
    <property type="entry name" value="NAT_SF"/>
    <property type="match status" value="1"/>
</dbReference>
<dbReference type="Gene3D" id="3.40.630.30">
    <property type="match status" value="1"/>
</dbReference>
<dbReference type="PROSITE" id="PS51186">
    <property type="entry name" value="GNAT"/>
    <property type="match status" value="1"/>
</dbReference>
<gene>
    <name evidence="2" type="ORF">HLPCO_002959</name>
</gene>
<dbReference type="GO" id="GO:0016747">
    <property type="term" value="F:acyltransferase activity, transferring groups other than amino-acyl groups"/>
    <property type="evidence" value="ECO:0007669"/>
    <property type="project" value="InterPro"/>
</dbReference>
<name>U2E814_9MOLU</name>
<dbReference type="RefSeq" id="WP_008825524.1">
    <property type="nucleotide sequence ID" value="NZ_AFNU02000019.1"/>
</dbReference>
<comment type="caution">
    <text evidence="2">The sequence shown here is derived from an EMBL/GenBank/DDBJ whole genome shotgun (WGS) entry which is preliminary data.</text>
</comment>
<evidence type="ECO:0000259" key="1">
    <source>
        <dbReference type="PROSITE" id="PS51186"/>
    </source>
</evidence>
<feature type="domain" description="N-acetyltransferase" evidence="1">
    <location>
        <begin position="42"/>
        <end position="193"/>
    </location>
</feature>
<dbReference type="InParanoid" id="U2E814"/>
<dbReference type="EMBL" id="AFNU02000019">
    <property type="protein sequence ID" value="ERJ11006.1"/>
    <property type="molecule type" value="Genomic_DNA"/>
</dbReference>
<keyword evidence="3" id="KW-1185">Reference proteome</keyword>
<dbReference type="OrthoDB" id="9800193at2"/>
<organism evidence="2 3">
    <name type="scientific">Haloplasma contractile SSD-17B</name>
    <dbReference type="NCBI Taxonomy" id="1033810"/>
    <lineage>
        <taxon>Bacteria</taxon>
        <taxon>Bacillati</taxon>
        <taxon>Mycoplasmatota</taxon>
        <taxon>Mollicutes</taxon>
        <taxon>Haloplasmatales</taxon>
        <taxon>Haloplasmataceae</taxon>
        <taxon>Haloplasma</taxon>
    </lineage>
</organism>
<evidence type="ECO:0000313" key="2">
    <source>
        <dbReference type="EMBL" id="ERJ11006.1"/>
    </source>
</evidence>
<dbReference type="InterPro" id="IPR016181">
    <property type="entry name" value="Acyl_CoA_acyltransferase"/>
</dbReference>
<dbReference type="eggNOG" id="COG0456">
    <property type="taxonomic scope" value="Bacteria"/>
</dbReference>
<dbReference type="InterPro" id="IPR000182">
    <property type="entry name" value="GNAT_dom"/>
</dbReference>
<sequence length="193" mass="22193">MNETKLVVEKPTKQVLEEYSKISIRYKVESVYKLQYIRSGLGGIMLVEEPVKPQFKDYDSNDDNPSLLINQFDLTNWAVISAFEGEKRVGGAILAYNTKGVNMLQDRDDLVVVWDIRVNNEYRGMGIGTKLFQECIEWAKENDCTRLKVETQNNNVVACKFYASQDAKLSNINKFVYADVPDEVQFIWSIDID</sequence>
<dbReference type="STRING" id="1033810.HLPCO_002959"/>
<dbReference type="SUPFAM" id="SSF55729">
    <property type="entry name" value="Acyl-CoA N-acyltransferases (Nat)"/>
    <property type="match status" value="1"/>
</dbReference>
<accession>U2E814</accession>
<proteinExistence type="predicted"/>
<evidence type="ECO:0000313" key="3">
    <source>
        <dbReference type="Proteomes" id="UP000005707"/>
    </source>
</evidence>